<proteinExistence type="predicted"/>
<dbReference type="InParanoid" id="A0A0D0AXF4"/>
<feature type="non-terminal residue" evidence="1">
    <location>
        <position position="1"/>
    </location>
</feature>
<accession>A0A0D0AXF4</accession>
<dbReference type="EMBL" id="KN835522">
    <property type="protein sequence ID" value="KIK36528.1"/>
    <property type="molecule type" value="Genomic_DNA"/>
</dbReference>
<dbReference type="OrthoDB" id="2650954at2759"/>
<evidence type="ECO:0000313" key="2">
    <source>
        <dbReference type="Proteomes" id="UP000054485"/>
    </source>
</evidence>
<reference evidence="1 2" key="1">
    <citation type="submission" date="2014-04" db="EMBL/GenBank/DDBJ databases">
        <authorList>
            <consortium name="DOE Joint Genome Institute"/>
            <person name="Kuo A."/>
            <person name="Ruytinx J."/>
            <person name="Rineau F."/>
            <person name="Colpaert J."/>
            <person name="Kohler A."/>
            <person name="Nagy L.G."/>
            <person name="Floudas D."/>
            <person name="Copeland A."/>
            <person name="Barry K.W."/>
            <person name="Cichocki N."/>
            <person name="Veneault-Fourrey C."/>
            <person name="LaButti K."/>
            <person name="Lindquist E.A."/>
            <person name="Lipzen A."/>
            <person name="Lundell T."/>
            <person name="Morin E."/>
            <person name="Murat C."/>
            <person name="Sun H."/>
            <person name="Tunlid A."/>
            <person name="Henrissat B."/>
            <person name="Grigoriev I.V."/>
            <person name="Hibbett D.S."/>
            <person name="Martin F."/>
            <person name="Nordberg H.P."/>
            <person name="Cantor M.N."/>
            <person name="Hua S.X."/>
        </authorList>
    </citation>
    <scope>NUCLEOTIDE SEQUENCE [LARGE SCALE GENOMIC DNA]</scope>
    <source>
        <strain evidence="1 2">UH-Slu-Lm8-n1</strain>
    </source>
</reference>
<protein>
    <submittedName>
        <fullName evidence="1">Uncharacterized protein</fullName>
    </submittedName>
</protein>
<dbReference type="Proteomes" id="UP000054485">
    <property type="component" value="Unassembled WGS sequence"/>
</dbReference>
<keyword evidence="2" id="KW-1185">Reference proteome</keyword>
<organism evidence="1 2">
    <name type="scientific">Suillus luteus UH-Slu-Lm8-n1</name>
    <dbReference type="NCBI Taxonomy" id="930992"/>
    <lineage>
        <taxon>Eukaryota</taxon>
        <taxon>Fungi</taxon>
        <taxon>Dikarya</taxon>
        <taxon>Basidiomycota</taxon>
        <taxon>Agaricomycotina</taxon>
        <taxon>Agaricomycetes</taxon>
        <taxon>Agaricomycetidae</taxon>
        <taxon>Boletales</taxon>
        <taxon>Suillineae</taxon>
        <taxon>Suillaceae</taxon>
        <taxon>Suillus</taxon>
    </lineage>
</organism>
<sequence>QTSIYIQLHTRHLPLNHHLHHIGKNVTLHCPICPNTNETIHYFLFNYPQYI</sequence>
<dbReference type="AlphaFoldDB" id="A0A0D0AXF4"/>
<name>A0A0D0AXF4_9AGAM</name>
<reference evidence="2" key="2">
    <citation type="submission" date="2015-01" db="EMBL/GenBank/DDBJ databases">
        <title>Evolutionary Origins and Diversification of the Mycorrhizal Mutualists.</title>
        <authorList>
            <consortium name="DOE Joint Genome Institute"/>
            <consortium name="Mycorrhizal Genomics Consortium"/>
            <person name="Kohler A."/>
            <person name="Kuo A."/>
            <person name="Nagy L.G."/>
            <person name="Floudas D."/>
            <person name="Copeland A."/>
            <person name="Barry K.W."/>
            <person name="Cichocki N."/>
            <person name="Veneault-Fourrey C."/>
            <person name="LaButti K."/>
            <person name="Lindquist E.A."/>
            <person name="Lipzen A."/>
            <person name="Lundell T."/>
            <person name="Morin E."/>
            <person name="Murat C."/>
            <person name="Riley R."/>
            <person name="Ohm R."/>
            <person name="Sun H."/>
            <person name="Tunlid A."/>
            <person name="Henrissat B."/>
            <person name="Grigoriev I.V."/>
            <person name="Hibbett D.S."/>
            <person name="Martin F."/>
        </authorList>
    </citation>
    <scope>NUCLEOTIDE SEQUENCE [LARGE SCALE GENOMIC DNA]</scope>
    <source>
        <strain evidence="2">UH-Slu-Lm8-n1</strain>
    </source>
</reference>
<gene>
    <name evidence="1" type="ORF">CY34DRAFT_94218</name>
</gene>
<dbReference type="HOGENOM" id="CLU_194955_1_0_1"/>
<evidence type="ECO:0000313" key="1">
    <source>
        <dbReference type="EMBL" id="KIK36528.1"/>
    </source>
</evidence>